<dbReference type="EMBL" id="JAGMVJ010000007">
    <property type="protein sequence ID" value="KAH7088801.1"/>
    <property type="molecule type" value="Genomic_DNA"/>
</dbReference>
<gene>
    <name evidence="1" type="ORF">FB567DRAFT_318359</name>
</gene>
<keyword evidence="2" id="KW-1185">Reference proteome</keyword>
<dbReference type="AlphaFoldDB" id="A0A8K0RAH6"/>
<reference evidence="1" key="1">
    <citation type="journal article" date="2021" name="Nat. Commun.">
        <title>Genetic determinants of endophytism in the Arabidopsis root mycobiome.</title>
        <authorList>
            <person name="Mesny F."/>
            <person name="Miyauchi S."/>
            <person name="Thiergart T."/>
            <person name="Pickel B."/>
            <person name="Atanasova L."/>
            <person name="Karlsson M."/>
            <person name="Huettel B."/>
            <person name="Barry K.W."/>
            <person name="Haridas S."/>
            <person name="Chen C."/>
            <person name="Bauer D."/>
            <person name="Andreopoulos W."/>
            <person name="Pangilinan J."/>
            <person name="LaButti K."/>
            <person name="Riley R."/>
            <person name="Lipzen A."/>
            <person name="Clum A."/>
            <person name="Drula E."/>
            <person name="Henrissat B."/>
            <person name="Kohler A."/>
            <person name="Grigoriev I.V."/>
            <person name="Martin F.M."/>
            <person name="Hacquard S."/>
        </authorList>
    </citation>
    <scope>NUCLEOTIDE SEQUENCE</scope>
    <source>
        <strain evidence="1">MPI-SDFR-AT-0120</strain>
    </source>
</reference>
<protein>
    <recommendedName>
        <fullName evidence="3">F-box domain-containing protein</fullName>
    </recommendedName>
</protein>
<evidence type="ECO:0000313" key="2">
    <source>
        <dbReference type="Proteomes" id="UP000813461"/>
    </source>
</evidence>
<dbReference type="Proteomes" id="UP000813461">
    <property type="component" value="Unassembled WGS sequence"/>
</dbReference>
<organism evidence="1 2">
    <name type="scientific">Paraphoma chrysanthemicola</name>
    <dbReference type="NCBI Taxonomy" id="798071"/>
    <lineage>
        <taxon>Eukaryota</taxon>
        <taxon>Fungi</taxon>
        <taxon>Dikarya</taxon>
        <taxon>Ascomycota</taxon>
        <taxon>Pezizomycotina</taxon>
        <taxon>Dothideomycetes</taxon>
        <taxon>Pleosporomycetidae</taxon>
        <taxon>Pleosporales</taxon>
        <taxon>Pleosporineae</taxon>
        <taxon>Phaeosphaeriaceae</taxon>
        <taxon>Paraphoma</taxon>
    </lineage>
</organism>
<name>A0A8K0RAH6_9PLEO</name>
<dbReference type="OrthoDB" id="3779631at2759"/>
<dbReference type="PANTHER" id="PTHR42085">
    <property type="entry name" value="F-BOX DOMAIN-CONTAINING PROTEIN"/>
    <property type="match status" value="1"/>
</dbReference>
<proteinExistence type="predicted"/>
<sequence>MIPTPTNNPTFKAMRHFDEIASLSSPPKSHQPRSSSLIPFVQLPNVDARHIAPGLGNLSLLPPEVRNTIYALLLAPAGPCFVIAATGAAKRFELRERNDGARYEVIRVLQALASTSRQMRQESRTLFYASNHFLVLTYGFEYLPIFVRWLEAIGPDCRAVVRAVSLSGFMWYQPNDSLTSQLHRLLRECRRLRGLTIQLNIRHLCESCLADFDAYFEFEGPQPHDGPLPRVDVTSWVDTIVRMPDVSRFRLDLIMASDREKVKTGRERYFRDFNAERGRVLACDVERRIKERVAELDPSHSGSIRVSYVGGNVRAYHGVPW</sequence>
<evidence type="ECO:0000313" key="1">
    <source>
        <dbReference type="EMBL" id="KAH7088801.1"/>
    </source>
</evidence>
<accession>A0A8K0RAH6</accession>
<evidence type="ECO:0008006" key="3">
    <source>
        <dbReference type="Google" id="ProtNLM"/>
    </source>
</evidence>
<dbReference type="InterPro" id="IPR038883">
    <property type="entry name" value="AN11006-like"/>
</dbReference>
<dbReference type="PANTHER" id="PTHR42085:SF2">
    <property type="entry name" value="F-BOX DOMAIN-CONTAINING PROTEIN"/>
    <property type="match status" value="1"/>
</dbReference>
<comment type="caution">
    <text evidence="1">The sequence shown here is derived from an EMBL/GenBank/DDBJ whole genome shotgun (WGS) entry which is preliminary data.</text>
</comment>